<feature type="compositionally biased region" description="Pro residues" evidence="8">
    <location>
        <begin position="63"/>
        <end position="74"/>
    </location>
</feature>
<organism evidence="11 12">
    <name type="scientific">Ciceribacter naphthalenivorans</name>
    <dbReference type="NCBI Taxonomy" id="1118451"/>
    <lineage>
        <taxon>Bacteria</taxon>
        <taxon>Pseudomonadati</taxon>
        <taxon>Pseudomonadota</taxon>
        <taxon>Alphaproteobacteria</taxon>
        <taxon>Hyphomicrobiales</taxon>
        <taxon>Rhizobiaceae</taxon>
        <taxon>Ciceribacter</taxon>
    </lineage>
</organism>
<dbReference type="Gene3D" id="2.70.70.10">
    <property type="entry name" value="Glucose Permease (Domain IIA)"/>
    <property type="match status" value="1"/>
</dbReference>
<keyword evidence="7" id="KW-0175">Coiled coil</keyword>
<keyword evidence="6" id="KW-0482">Metalloprotease</keyword>
<evidence type="ECO:0000256" key="2">
    <source>
        <dbReference type="ARBA" id="ARBA00022670"/>
    </source>
</evidence>
<proteinExistence type="predicted"/>
<accession>A0A512HK35</accession>
<evidence type="ECO:0000256" key="9">
    <source>
        <dbReference type="SAM" id="Phobius"/>
    </source>
</evidence>
<keyword evidence="5" id="KW-0862">Zinc</keyword>
<reference evidence="11 12" key="1">
    <citation type="submission" date="2019-07" db="EMBL/GenBank/DDBJ databases">
        <title>Whole genome shotgun sequence of Rhizobium naphthalenivorans NBRC 107585.</title>
        <authorList>
            <person name="Hosoyama A."/>
            <person name="Uohara A."/>
            <person name="Ohji S."/>
            <person name="Ichikawa N."/>
        </authorList>
    </citation>
    <scope>NUCLEOTIDE SEQUENCE [LARGE SCALE GENOMIC DNA]</scope>
    <source>
        <strain evidence="11 12">NBRC 107585</strain>
    </source>
</reference>
<evidence type="ECO:0000256" key="1">
    <source>
        <dbReference type="ARBA" id="ARBA00001947"/>
    </source>
</evidence>
<dbReference type="InterPro" id="IPR011055">
    <property type="entry name" value="Dup_hybrid_motif"/>
</dbReference>
<evidence type="ECO:0000256" key="8">
    <source>
        <dbReference type="SAM" id="MobiDB-lite"/>
    </source>
</evidence>
<dbReference type="InterPro" id="IPR050570">
    <property type="entry name" value="Cell_wall_metabolism_enzyme"/>
</dbReference>
<feature type="coiled-coil region" evidence="7">
    <location>
        <begin position="259"/>
        <end position="343"/>
    </location>
</feature>
<evidence type="ECO:0000256" key="7">
    <source>
        <dbReference type="SAM" id="Coils"/>
    </source>
</evidence>
<keyword evidence="9" id="KW-1133">Transmembrane helix</keyword>
<evidence type="ECO:0000256" key="4">
    <source>
        <dbReference type="ARBA" id="ARBA00022801"/>
    </source>
</evidence>
<dbReference type="AlphaFoldDB" id="A0A512HK35"/>
<sequence length="507" mass="54476">MAGQISVFSAANRNSALRHDNRQSTPAAPRIRRRAQRVAALASAVFAGASLLGLYGIAGAQAPPPSATAPPAPVKAPEGQAESPSDAEDAALALRQKRDEVGKELQELARSMRVSDDKAAELEQSISKLSKTSESIRSALIESAGRRKDLERKIAAGEKKLAELGLKEDAIRASFRGRRAVLAEVLAALERMGRNPPPALLVSPEDALASVRTAILLGAVVPGIRHETEKLAADLAELVRLRLEGQKETEALVATIASRQEEERHMDLLLGENDRLSQQNALELATEKRRAEALAARASSMEGLIASLETEIRSVREAAEKARAEEEKLRKLSEEQRQKARELAASSLPDKNRIAPAYAFSDLKHKLELPTAGETLRQFGDPDGTGHEAKGMVIASAPGSLVTAPADAWVVYAGEFRSYGQMIILNTGDGYHVVLSGMDRISTAQGKFVLSGEPLAVMGEKRVASATALALETDRPTLYIEFRKDGKPVDSREWWTGSGSGKAQNDS</sequence>
<dbReference type="Pfam" id="PF01551">
    <property type="entry name" value="Peptidase_M23"/>
    <property type="match status" value="1"/>
</dbReference>
<dbReference type="CDD" id="cd12797">
    <property type="entry name" value="M23_peptidase"/>
    <property type="match status" value="1"/>
</dbReference>
<dbReference type="GO" id="GO:0006508">
    <property type="term" value="P:proteolysis"/>
    <property type="evidence" value="ECO:0007669"/>
    <property type="project" value="UniProtKB-KW"/>
</dbReference>
<gene>
    <name evidence="11" type="ORF">RNA01_27410</name>
</gene>
<feature type="transmembrane region" description="Helical" evidence="9">
    <location>
        <begin position="38"/>
        <end position="58"/>
    </location>
</feature>
<evidence type="ECO:0000256" key="6">
    <source>
        <dbReference type="ARBA" id="ARBA00023049"/>
    </source>
</evidence>
<evidence type="ECO:0000256" key="3">
    <source>
        <dbReference type="ARBA" id="ARBA00022723"/>
    </source>
</evidence>
<keyword evidence="3" id="KW-0479">Metal-binding</keyword>
<dbReference type="EMBL" id="BJZP01000013">
    <property type="protein sequence ID" value="GEO85809.1"/>
    <property type="molecule type" value="Genomic_DNA"/>
</dbReference>
<feature type="region of interest" description="Disordered" evidence="8">
    <location>
        <begin position="63"/>
        <end position="88"/>
    </location>
</feature>
<dbReference type="PANTHER" id="PTHR21666:SF288">
    <property type="entry name" value="CELL DIVISION PROTEIN YTFB"/>
    <property type="match status" value="1"/>
</dbReference>
<keyword evidence="2" id="KW-0645">Protease</keyword>
<keyword evidence="9" id="KW-0472">Membrane</keyword>
<name>A0A512HK35_9HYPH</name>
<comment type="caution">
    <text evidence="11">The sequence shown here is derived from an EMBL/GenBank/DDBJ whole genome shotgun (WGS) entry which is preliminary data.</text>
</comment>
<dbReference type="InterPro" id="IPR016047">
    <property type="entry name" value="M23ase_b-sheet_dom"/>
</dbReference>
<protein>
    <submittedName>
        <fullName evidence="11">Peptidase M23</fullName>
    </submittedName>
</protein>
<evidence type="ECO:0000259" key="10">
    <source>
        <dbReference type="Pfam" id="PF01551"/>
    </source>
</evidence>
<dbReference type="PANTHER" id="PTHR21666">
    <property type="entry name" value="PEPTIDASE-RELATED"/>
    <property type="match status" value="1"/>
</dbReference>
<comment type="cofactor">
    <cofactor evidence="1">
        <name>Zn(2+)</name>
        <dbReference type="ChEBI" id="CHEBI:29105"/>
    </cofactor>
</comment>
<dbReference type="SUPFAM" id="SSF51261">
    <property type="entry name" value="Duplicated hybrid motif"/>
    <property type="match status" value="1"/>
</dbReference>
<keyword evidence="9" id="KW-0812">Transmembrane</keyword>
<keyword evidence="12" id="KW-1185">Reference proteome</keyword>
<dbReference type="GO" id="GO:0046872">
    <property type="term" value="F:metal ion binding"/>
    <property type="evidence" value="ECO:0007669"/>
    <property type="project" value="UniProtKB-KW"/>
</dbReference>
<evidence type="ECO:0000256" key="5">
    <source>
        <dbReference type="ARBA" id="ARBA00022833"/>
    </source>
</evidence>
<dbReference type="GO" id="GO:0004222">
    <property type="term" value="F:metalloendopeptidase activity"/>
    <property type="evidence" value="ECO:0007669"/>
    <property type="project" value="TreeGrafter"/>
</dbReference>
<feature type="domain" description="M23ase beta-sheet core" evidence="10">
    <location>
        <begin position="389"/>
        <end position="490"/>
    </location>
</feature>
<evidence type="ECO:0000313" key="11">
    <source>
        <dbReference type="EMBL" id="GEO85809.1"/>
    </source>
</evidence>
<dbReference type="Proteomes" id="UP000321717">
    <property type="component" value="Unassembled WGS sequence"/>
</dbReference>
<evidence type="ECO:0000313" key="12">
    <source>
        <dbReference type="Proteomes" id="UP000321717"/>
    </source>
</evidence>
<keyword evidence="4" id="KW-0378">Hydrolase</keyword>
<feature type="coiled-coil region" evidence="7">
    <location>
        <begin position="105"/>
        <end position="167"/>
    </location>
</feature>